<name>A0ABX9CZ70_9ACTN</name>
<dbReference type="InterPro" id="IPR024983">
    <property type="entry name" value="CHAT_dom"/>
</dbReference>
<dbReference type="Proteomes" id="UP000249045">
    <property type="component" value="Unassembled WGS sequence"/>
</dbReference>
<organism evidence="2 3">
    <name type="scientific">Micromonospora noduli</name>
    <dbReference type="NCBI Taxonomy" id="709876"/>
    <lineage>
        <taxon>Bacteria</taxon>
        <taxon>Bacillati</taxon>
        <taxon>Actinomycetota</taxon>
        <taxon>Actinomycetes</taxon>
        <taxon>Micromonosporales</taxon>
        <taxon>Micromonosporaceae</taxon>
        <taxon>Micromonospora</taxon>
    </lineage>
</organism>
<keyword evidence="3" id="KW-1185">Reference proteome</keyword>
<dbReference type="Pfam" id="PF12770">
    <property type="entry name" value="CHAT"/>
    <property type="match status" value="1"/>
</dbReference>
<evidence type="ECO:0000313" key="2">
    <source>
        <dbReference type="EMBL" id="RAO16301.1"/>
    </source>
</evidence>
<dbReference type="EMBL" id="PYAC01000017">
    <property type="protein sequence ID" value="RAO16301.1"/>
    <property type="molecule type" value="Genomic_DNA"/>
</dbReference>
<accession>A0ABX9CZ70</accession>
<gene>
    <name evidence="2" type="ORF">MED15_03820</name>
</gene>
<feature type="domain" description="CHAT" evidence="1">
    <location>
        <begin position="600"/>
        <end position="912"/>
    </location>
</feature>
<sequence length="913" mass="97460">MDGASDIIRRCVAISRAAFGRGDLDTAIEDLHRLPADLTIRGVLAADLLGALVRGGPTADLHRLRQLDSLLEIAEEDPPDTPEWPMVRVAARVMAVLRAGMEGEDADPRVTLAEAESLLALAPSVGDDPTVAPLWDVMRTMIGLLRAMEDGDEAAMERLPDEARRVRETLAGNPALTTFGDAFANLTDLVTVHHSGGDFRPAFGLLRETVQRLPAEDPLRASVLSLEPMLMPLAAVLREDVDETGSAVVATAEQLAAMTAVAQRPDLSPGDRAMHYAGIGGTMLGLGEETDPVRVEQAVAHFRTAVDIAPPEDPRLTSHLVGLALGLVTRGDVTGRMSDAVEADEVLGRAKRLAGGPAHPLWSVINELLAQVRRRHAGVAEPHAVALEGLREHSWRVLLQTDLRAANSAARRAAQEAVDVARQCLVFHDPASAIRALDAGRGLALYAATENRQIPGRLEDAGRPDLAARWRTTTASGAAEEAPIDLRREVLTVLTEQSSTGALLDAPTLGEIRAALHTVDADMLVYLVPSTAPVPGYAVIAPAQGPPAYLPLPNLHLFDDLDVERYLTALVRRDAAIADPERDLTALDDPVDFAGSLDAMCDWAWRAAIGPLVQQYLPTLPRPTTGRPPRMVLVPMGELARIPWQAARRPDGTYAVRLVAISQAASARMLCHSAALPPVAPTPVGLVVGDPDPGGEAPDLAAARVEAYAIHRSFYPGGRYVGRRPDGSPSRSGPGSVDEVRAWLTGANPGAGGILHLACHGVINTDPAAATSYLLLAGGGRLTAEELVELTSRSPERAIGLIVLAACRTGQAISGYDEAYSLGTAFLAGGVRSVLSTQWAIPDRATSVLMYMFHHHLMTKGLPAWEALRQAQSWMLGPEWPIPEGMPEPMRRHLDQDGLSHVTAWAGFVHWGQ</sequence>
<comment type="caution">
    <text evidence="2">The sequence shown here is derived from an EMBL/GenBank/DDBJ whole genome shotgun (WGS) entry which is preliminary data.</text>
</comment>
<protein>
    <submittedName>
        <fullName evidence="2">Amidase</fullName>
    </submittedName>
</protein>
<reference evidence="2 3" key="1">
    <citation type="submission" date="2018-03" db="EMBL/GenBank/DDBJ databases">
        <title>Defining the species Micromonospora saelicesensis and Micromonospora noduli under the framework of genomics.</title>
        <authorList>
            <person name="Riesco R."/>
            <person name="Trujillo M.E."/>
        </authorList>
    </citation>
    <scope>NUCLEOTIDE SEQUENCE [LARGE SCALE GENOMIC DNA]</scope>
    <source>
        <strain evidence="2 3">MED15</strain>
    </source>
</reference>
<evidence type="ECO:0000313" key="3">
    <source>
        <dbReference type="Proteomes" id="UP000249045"/>
    </source>
</evidence>
<proteinExistence type="predicted"/>
<evidence type="ECO:0000259" key="1">
    <source>
        <dbReference type="Pfam" id="PF12770"/>
    </source>
</evidence>